<keyword evidence="6 11" id="KW-0812">Transmembrane</keyword>
<keyword evidence="7 11" id="KW-1133">Transmembrane helix</keyword>
<reference evidence="13 14" key="1">
    <citation type="submission" date="2018-01" db="EMBL/GenBank/DDBJ databases">
        <title>Complete genome sequences of 14 Citrobacter spp. isolated from plant in Canada.</title>
        <authorList>
            <person name="Bhandare S.G."/>
            <person name="Colavecchio A."/>
            <person name="Jeukens J."/>
            <person name="Emond-Rheault J.-G."/>
            <person name="Freschi L."/>
            <person name="Hamel J."/>
            <person name="Kukavica-Ibrulj I."/>
            <person name="Levesque R."/>
            <person name="Goodridge L."/>
        </authorList>
    </citation>
    <scope>NUCLEOTIDE SEQUENCE [LARGE SCALE GENOMIC DNA]</scope>
    <source>
        <strain evidence="13 14">S1285</strain>
    </source>
</reference>
<evidence type="ECO:0000256" key="7">
    <source>
        <dbReference type="ARBA" id="ARBA00022989"/>
    </source>
</evidence>
<evidence type="ECO:0000256" key="10">
    <source>
        <dbReference type="ARBA" id="ARBA00023136"/>
    </source>
</evidence>
<evidence type="ECO:0000256" key="5">
    <source>
        <dbReference type="ARBA" id="ARBA00022529"/>
    </source>
</evidence>
<evidence type="ECO:0000256" key="8">
    <source>
        <dbReference type="ARBA" id="ARBA00023022"/>
    </source>
</evidence>
<dbReference type="Pfam" id="PF01024">
    <property type="entry name" value="Colicin"/>
    <property type="match status" value="1"/>
</dbReference>
<evidence type="ECO:0000256" key="11">
    <source>
        <dbReference type="SAM" id="Phobius"/>
    </source>
</evidence>
<dbReference type="Gene3D" id="1.10.490.30">
    <property type="entry name" value="Colicin"/>
    <property type="match status" value="1"/>
</dbReference>
<comment type="function">
    <text evidence="2">Colicins are polypeptide toxins produced by and active against E.coli and closely related bacteria.</text>
</comment>
<evidence type="ECO:0000313" key="13">
    <source>
        <dbReference type="EMBL" id="POU68304.1"/>
    </source>
</evidence>
<evidence type="ECO:0000313" key="14">
    <source>
        <dbReference type="Proteomes" id="UP000237003"/>
    </source>
</evidence>
<dbReference type="GO" id="GO:0140911">
    <property type="term" value="F:pore-forming activity"/>
    <property type="evidence" value="ECO:0007669"/>
    <property type="project" value="InterPro"/>
</dbReference>
<comment type="caution">
    <text evidence="13">The sequence shown here is derived from an EMBL/GenBank/DDBJ whole genome shotgun (WGS) entry which is preliminary data.</text>
</comment>
<proteinExistence type="inferred from homology"/>
<dbReference type="GO" id="GO:0050829">
    <property type="term" value="P:defense response to Gram-negative bacterium"/>
    <property type="evidence" value="ECO:0007669"/>
    <property type="project" value="InterPro"/>
</dbReference>
<dbReference type="EMBL" id="PQLX01000001">
    <property type="protein sequence ID" value="POU68304.1"/>
    <property type="molecule type" value="Genomic_DNA"/>
</dbReference>
<evidence type="ECO:0000256" key="3">
    <source>
        <dbReference type="ARBA" id="ARBA00004370"/>
    </source>
</evidence>
<keyword evidence="10 11" id="KW-0472">Membrane</keyword>
<name>A0A2S4S368_CITAM</name>
<evidence type="ECO:0000256" key="6">
    <source>
        <dbReference type="ARBA" id="ARBA00022692"/>
    </source>
</evidence>
<dbReference type="PRINTS" id="PR00280">
    <property type="entry name" value="CHANLCOLICIN"/>
</dbReference>
<feature type="domain" description="Channel forming colicins" evidence="12">
    <location>
        <begin position="279"/>
        <end position="456"/>
    </location>
</feature>
<evidence type="ECO:0000259" key="12">
    <source>
        <dbReference type="Pfam" id="PF01024"/>
    </source>
</evidence>
<comment type="function">
    <text evidence="1">This colicin is a channel-forming colicin. This class of transmembrane toxins depolarize the cytoplasmic membrane, leading to dissipation of cellular energy.</text>
</comment>
<evidence type="ECO:0000256" key="2">
    <source>
        <dbReference type="ARBA" id="ARBA00003197"/>
    </source>
</evidence>
<dbReference type="AlphaFoldDB" id="A0A2S4S368"/>
<evidence type="ECO:0000256" key="4">
    <source>
        <dbReference type="ARBA" id="ARBA00007595"/>
    </source>
</evidence>
<dbReference type="SUPFAM" id="SSF69369">
    <property type="entry name" value="Cloacin translocation domain"/>
    <property type="match status" value="1"/>
</dbReference>
<sequence>MVDETNYNNGVPPQTGLVWSGVSWGWPTNGSWGNDTLTVWPKNNNGSIQNYIELITESGKFDPLTGNGWKPSVDGMWEFSPQKARKETINAVNKIKNGVNAGQPDILLSVDFWSFKVAPSEVTEFTSINPVVTILPAELMTGTKMNINSAAPKSIKVHSRILDDVHDGKQFLSVVGAKGNSYNLPVIQAKQRGKNFYVGRMPGLLGFLEFYINNGSVTEQQQYYLASSENGQLRQSGATVGERTDDIIVWFPKGSNRTPVYVSFTRVLTADGLAKRNDAEKKANDEIQKAIKATADFYKELAKRFGEQQSKIALELADGAKGKRIRSADEAMAAFNKYKASMDKKFSVKDRQAIGKALESIDRNLMASSLAKFSKGLAGVSYFIDEMGLVNAFINSNKTGDWRQFFVKAEVLGAGMAASAFVAFTFAALTASPLGILGFSLIMFLTGALIDDKLMRTLHDKLFL</sequence>
<accession>A0A2S4S368</accession>
<comment type="subcellular location">
    <subcellularLocation>
        <location evidence="3">Membrane</location>
    </subcellularLocation>
</comment>
<dbReference type="RefSeq" id="WP_103775219.1">
    <property type="nucleotide sequence ID" value="NZ_PQLX01000001.1"/>
</dbReference>
<dbReference type="OrthoDB" id="6899172at2"/>
<feature type="transmembrane region" description="Helical" evidence="11">
    <location>
        <begin position="434"/>
        <end position="451"/>
    </location>
</feature>
<dbReference type="GO" id="GO:0031640">
    <property type="term" value="P:killing of cells of another organism"/>
    <property type="evidence" value="ECO:0007669"/>
    <property type="project" value="UniProtKB-KW"/>
</dbReference>
<evidence type="ECO:0000256" key="1">
    <source>
        <dbReference type="ARBA" id="ARBA00002178"/>
    </source>
</evidence>
<dbReference type="GO" id="GO:0016020">
    <property type="term" value="C:membrane"/>
    <property type="evidence" value="ECO:0007669"/>
    <property type="project" value="UniProtKB-SubCell"/>
</dbReference>
<gene>
    <name evidence="13" type="ORF">C3430_04330</name>
</gene>
<dbReference type="InterPro" id="IPR036302">
    <property type="entry name" value="Pyosin/cloacin_T_dom_sf"/>
</dbReference>
<keyword evidence="5" id="KW-0929">Antimicrobial</keyword>
<protein>
    <recommendedName>
        <fullName evidence="12">Channel forming colicins domain-containing protein</fullName>
    </recommendedName>
</protein>
<dbReference type="SUPFAM" id="SSF56837">
    <property type="entry name" value="Colicin"/>
    <property type="match status" value="1"/>
</dbReference>
<keyword evidence="9" id="KW-0078">Bacteriocin</keyword>
<comment type="similarity">
    <text evidence="4">Belongs to the channel forming colicin family.</text>
</comment>
<organism evidence="13 14">
    <name type="scientific">Citrobacter amalonaticus</name>
    <dbReference type="NCBI Taxonomy" id="35703"/>
    <lineage>
        <taxon>Bacteria</taxon>
        <taxon>Pseudomonadati</taxon>
        <taxon>Pseudomonadota</taxon>
        <taxon>Gammaproteobacteria</taxon>
        <taxon>Enterobacterales</taxon>
        <taxon>Enterobacteriaceae</taxon>
        <taxon>Citrobacter</taxon>
    </lineage>
</organism>
<dbReference type="InterPro" id="IPR038283">
    <property type="entry name" value="Channel_colicin_C_sf"/>
</dbReference>
<keyword evidence="8" id="KW-0044">Antibiotic</keyword>
<evidence type="ECO:0000256" key="9">
    <source>
        <dbReference type="ARBA" id="ARBA00023048"/>
    </source>
</evidence>
<dbReference type="Proteomes" id="UP000237003">
    <property type="component" value="Unassembled WGS sequence"/>
</dbReference>
<dbReference type="InterPro" id="IPR000293">
    <property type="entry name" value="Channel_colicin_C"/>
</dbReference>